<dbReference type="Gene3D" id="1.10.510.10">
    <property type="entry name" value="Transferase(Phosphotransferase) domain 1"/>
    <property type="match status" value="1"/>
</dbReference>
<accession>A0A9X0YFY5</accession>
<gene>
    <name evidence="2" type="ORF">JWR99_26480</name>
</gene>
<reference evidence="2 3" key="1">
    <citation type="journal article" date="2021" name="Int. J. Syst. Evol. Microbiol.">
        <title>Pseudomonas lactucae sp. nov., a pathogen causing bacterial rot of lettuce in Japan.</title>
        <authorList>
            <person name="Sawada H."/>
            <person name="Fujikawa T."/>
            <person name="Satou M."/>
        </authorList>
    </citation>
    <scope>NUCLEOTIDE SEQUENCE [LARGE SCALE GENOMIC DNA]</scope>
    <source>
        <strain evidence="2 3">MAFF 301381</strain>
    </source>
</reference>
<keyword evidence="3" id="KW-1185">Reference proteome</keyword>
<dbReference type="Proteomes" id="UP001154860">
    <property type="component" value="Unassembled WGS sequence"/>
</dbReference>
<feature type="domain" description="Kinase OspG kinase" evidence="1">
    <location>
        <begin position="1013"/>
        <end position="1118"/>
    </location>
</feature>
<reference evidence="2 3" key="2">
    <citation type="journal article" date="2023" name="Plant Pathol.">
        <title>Dismantling and reorganizing Pseudomonas marginalis sensu#lato.</title>
        <authorList>
            <person name="Sawada H."/>
            <person name="Fujikawa T."/>
            <person name="Satou M."/>
        </authorList>
    </citation>
    <scope>NUCLEOTIDE SEQUENCE [LARGE SCALE GENOMIC DNA]</scope>
    <source>
        <strain evidence="2 3">MAFF 301381</strain>
    </source>
</reference>
<name>A0A9X0YFY5_9PSED</name>
<evidence type="ECO:0000313" key="2">
    <source>
        <dbReference type="EMBL" id="MBN2979285.1"/>
    </source>
</evidence>
<dbReference type="InterPro" id="IPR054466">
    <property type="entry name" value="OspG_kinase"/>
</dbReference>
<comment type="caution">
    <text evidence="2">The sequence shown here is derived from an EMBL/GenBank/DDBJ whole genome shotgun (WGS) entry which is preliminary data.</text>
</comment>
<dbReference type="EMBL" id="JAFHKJ010000153">
    <property type="protein sequence ID" value="MBN2979285.1"/>
    <property type="molecule type" value="Genomic_DNA"/>
</dbReference>
<evidence type="ECO:0000313" key="3">
    <source>
        <dbReference type="Proteomes" id="UP001154860"/>
    </source>
</evidence>
<evidence type="ECO:0000259" key="1">
    <source>
        <dbReference type="Pfam" id="PF22303"/>
    </source>
</evidence>
<protein>
    <recommendedName>
        <fullName evidence="1">Kinase OspG kinase domain-containing protein</fullName>
    </recommendedName>
</protein>
<dbReference type="RefSeq" id="WP_143480825.1">
    <property type="nucleotide sequence ID" value="NZ_JAFHKJ010000153.1"/>
</dbReference>
<dbReference type="Gene3D" id="3.30.200.20">
    <property type="entry name" value="Phosphorylase Kinase, domain 1"/>
    <property type="match status" value="1"/>
</dbReference>
<organism evidence="2 3">
    <name type="scientific">Pseudomonas lactucae</name>
    <dbReference type="NCBI Taxonomy" id="2813360"/>
    <lineage>
        <taxon>Bacteria</taxon>
        <taxon>Pseudomonadati</taxon>
        <taxon>Pseudomonadota</taxon>
        <taxon>Gammaproteobacteria</taxon>
        <taxon>Pseudomonadales</taxon>
        <taxon>Pseudomonadaceae</taxon>
        <taxon>Pseudomonas</taxon>
    </lineage>
</organism>
<dbReference type="Pfam" id="PF22303">
    <property type="entry name" value="OspG_kinase"/>
    <property type="match status" value="1"/>
</dbReference>
<sequence length="1138" mass="123291">MTIITPSRVLTPSITLTPAPVLVTQPSPTGERASSTSVLDNPAALRRAFSDSCDWQTLAKHLQSLWQALGSDSRYTDADLTHRLKTTFMSLCDEQGLTSGARVSLEAFLQGKGLSAPGNLAALGDLKQWVTRQAQVHPLGNFSGALSWPMPPSIKDQRSIVSLVQGTAFADERKGTLGYLLSGSSVSDADLQKPTLAIEKLLGSAKAQTLGQAIQTQLGGYATHSSLNEYLLAAIHLGLDPESLDAPAPNTVAGFDLAHEAHRGQGAQTIIDNLARHLLDKGRVTAQTANLGARLLLAKTAPQFLVKDIPRSVTYGSLTWAQLAIATARIEADSPGRSLNLTYAQVLAYGEQVETRDAVLQEIQKKVLTDWGEANGLPTGDVSIETLRITFNRQMQALTAASSQVQTPIPRRREMALDALKAAFPDLDPKLFEIPSLVQIFRKPGRTGRHPGIRSMLDVAMHGAKLGTDEHWESADKRIPAAKFCSLFESGRLDVAASFKAAYDQAITSLEQGQQGLADYLISTLPPQDRKNFEFGQLEFFHTSQYTMAMDFFTKPSLRTRGHTLRVKTTLNGEVNIYEIDTRRATIEQQSHLRYRYTPPYTAKNLEHLNANVITKTVLFDPFKDEADQARERSPVNADNPAFGSTRSDYIGRVFAKSLDLHNDDLLQQARGVTSFDKDAATNRAIGEFFLNLIPLRSAIVNFSNGNVGDGLFDLGMDVIGLVTLGAGKAAQASRVLSKGISSFGAVTKVARFLGATAIEAFNPFSGLGGVAQGGARLVAHGAAKGVETVNKLRGASGSYDLLKAASKHYGEAAIGSLTTAGRSIENGAVLHNGKWYGFDPDRMRPYGAPLEGFTPSTRAVDGVISPATIEPARALGNTQFASYQVPASRIAGLTPDSRGVYVAADGHSSHIRHTDSTGLSAVYEVRQVTRTVDGAVQARIYHNNRQTPLLVEHVQGDQWRRLGAQGGTQPSVKSDLGPEIGRGEEAVIYASLDGKSVYKDLGPTRLTTAEGYTNMEVVNLNKYYGEGFAVVVVDEGRKYLKMGRIEGVDLSQFEKGDLPARARSLLDDAFAEMEAKDIFHNDPQLKNFIYSAKDNKVYPVDMDGLSAEFMVAGAIDVYNRKKQKARREFSELITQAA</sequence>
<dbReference type="AlphaFoldDB" id="A0A9X0YFY5"/>
<proteinExistence type="predicted"/>